<keyword evidence="5 14" id="KW-0235">DNA replication</keyword>
<evidence type="ECO:0000256" key="13">
    <source>
        <dbReference type="RuleBase" id="RU004070"/>
    </source>
</evidence>
<evidence type="ECO:0000256" key="7">
    <source>
        <dbReference type="ARBA" id="ARBA00022801"/>
    </source>
</evidence>
<protein>
    <recommendedName>
        <fullName evidence="14">DNA replication licensing factor MCM3</fullName>
        <ecNumber evidence="14">3.6.4.12</ecNumber>
    </recommendedName>
</protein>
<evidence type="ECO:0000259" key="16">
    <source>
        <dbReference type="PROSITE" id="PS50051"/>
    </source>
</evidence>
<keyword evidence="4" id="KW-0158">Chromosome</keyword>
<keyword evidence="8 14" id="KW-0347">Helicase</keyword>
<evidence type="ECO:0000256" key="3">
    <source>
        <dbReference type="ARBA" id="ARBA00008010"/>
    </source>
</evidence>
<dbReference type="FunFam" id="2.20.28.10:FF:000006">
    <property type="entry name" value="DNA helicase"/>
    <property type="match status" value="1"/>
</dbReference>
<dbReference type="PROSITE" id="PS00847">
    <property type="entry name" value="MCM_1"/>
    <property type="match status" value="1"/>
</dbReference>
<dbReference type="PRINTS" id="PR01659">
    <property type="entry name" value="MCMPROTEIN3"/>
</dbReference>
<feature type="compositionally biased region" description="Polar residues" evidence="15">
    <location>
        <begin position="734"/>
        <end position="754"/>
    </location>
</feature>
<feature type="region of interest" description="Disordered" evidence="15">
    <location>
        <begin position="668"/>
        <end position="754"/>
    </location>
</feature>
<dbReference type="EMBL" id="OE002064">
    <property type="protein sequence ID" value="CAD7458079.1"/>
    <property type="molecule type" value="Genomic_DNA"/>
</dbReference>
<dbReference type="InterPro" id="IPR018525">
    <property type="entry name" value="MCM_CS"/>
</dbReference>
<dbReference type="SUPFAM" id="SSF52540">
    <property type="entry name" value="P-loop containing nucleoside triphosphate hydrolases"/>
    <property type="match status" value="1"/>
</dbReference>
<dbReference type="Pfam" id="PF23191">
    <property type="entry name" value="WHD_MCM3_C"/>
    <property type="match status" value="1"/>
</dbReference>
<dbReference type="GO" id="GO:0005694">
    <property type="term" value="C:chromosome"/>
    <property type="evidence" value="ECO:0007669"/>
    <property type="project" value="UniProtKB-SubCell"/>
</dbReference>
<comment type="subcellular location">
    <subcellularLocation>
        <location evidence="2">Chromosome</location>
    </subcellularLocation>
    <subcellularLocation>
        <location evidence="1 14">Nucleus</location>
    </subcellularLocation>
</comment>
<dbReference type="FunFam" id="3.30.1640.10:FF:000002">
    <property type="entry name" value="DNA helicase"/>
    <property type="match status" value="1"/>
</dbReference>
<proteinExistence type="inferred from homology"/>
<dbReference type="Pfam" id="PF14551">
    <property type="entry name" value="MCM_N"/>
    <property type="match status" value="1"/>
</dbReference>
<sequence length="832" mass="92812">MADADIDQRLRDIQREYLDFLDDEEDQDYYAQLVRNMVSDKRKRLLVNINDLRRKNPKRAASLLSNAFEEQLAFQRALKEYVGSIDPTYAKETEECFVAFEGSFGNKHVTPRTLMCRYLGNLVCVEGIVTKCSLVRPKVVHSVHYCPATKKVLERRYTDLTSNDAFPSSSVYPTTDEDGNTLETEFGLSVYKDHQTLSIQEMPEKAPAGQLPRSVDVICDNDLVDLCKPGDRVQVVGNYRCLPNKQGSFTSGTFRTILIANNITQLSKESSLAITKEDVKKCKKLAHSKNVEDIFELLSRSLAPSIHGHEYIKKAILCMLLGGVEKVLPNGTRLRGDINVLLIGDPSVAKSQLLRYVLCTAPRAITTTGRGSSGVGLTAAVTTDQETGERRLEAGAMVLADRGVVCIDEFDKMSDMDRTAIHEVMEQGRVTIAKAGIHASLNARCSVLAAANPVYGRYDQYKTPMENIGLQDSLLSRFDLLFVMLDVVDGEYDRMISDHKRLNCSSLVCLVSRKPGEQDGETLPMGSSVDMLSTYNPDTAEEDDVNTPIYEKYDSLLHGSSRSKSDKIISIKFMRKYIHIAKCLKPTLTEESSEAISEEYSRLRSQDTMDTDIARTQPVTARTLETLIRLSTAHAKARLSPAVKIEDARAAIELVQFAYFKRVLEKEKKRRRTVGETGADSDEESEETRRKRKKSGKDKRVPRPKPGEEGHDPFEWDSNDDDDDDDESLERPITRSQSSGDPPTNGTTATQPQKTVTVAPIISEDRLKTFMTTLAKVFRDERVQSLSKVRLTSSINSAMGGEPFDAGETAAALGQLTDDNRVMVADDIVFLI</sequence>
<evidence type="ECO:0000256" key="15">
    <source>
        <dbReference type="SAM" id="MobiDB-lite"/>
    </source>
</evidence>
<dbReference type="InterPro" id="IPR056575">
    <property type="entry name" value="WH_MCM3_C"/>
</dbReference>
<accession>A0A7R9NVR7</accession>
<dbReference type="SUPFAM" id="SSF50249">
    <property type="entry name" value="Nucleic acid-binding proteins"/>
    <property type="match status" value="1"/>
</dbReference>
<evidence type="ECO:0000256" key="11">
    <source>
        <dbReference type="ARBA" id="ARBA00023242"/>
    </source>
</evidence>
<keyword evidence="9 13" id="KW-0067">ATP-binding</keyword>
<evidence type="ECO:0000256" key="6">
    <source>
        <dbReference type="ARBA" id="ARBA00022741"/>
    </source>
</evidence>
<evidence type="ECO:0000256" key="5">
    <source>
        <dbReference type="ARBA" id="ARBA00022705"/>
    </source>
</evidence>
<dbReference type="InterPro" id="IPR008046">
    <property type="entry name" value="Mcm3"/>
</dbReference>
<dbReference type="InterPro" id="IPR012340">
    <property type="entry name" value="NA-bd_OB-fold"/>
</dbReference>
<dbReference type="AlphaFoldDB" id="A0A7R9NVR7"/>
<evidence type="ECO:0000256" key="14">
    <source>
        <dbReference type="RuleBase" id="RU368061"/>
    </source>
</evidence>
<comment type="subunit">
    <text evidence="14">Component of the MCM2-7 complex.</text>
</comment>
<dbReference type="SMART" id="SM00382">
    <property type="entry name" value="AAA"/>
    <property type="match status" value="1"/>
</dbReference>
<dbReference type="GO" id="GO:0016787">
    <property type="term" value="F:hydrolase activity"/>
    <property type="evidence" value="ECO:0007669"/>
    <property type="project" value="UniProtKB-KW"/>
</dbReference>
<dbReference type="GO" id="GO:0005634">
    <property type="term" value="C:nucleus"/>
    <property type="evidence" value="ECO:0007669"/>
    <property type="project" value="UniProtKB-SubCell"/>
</dbReference>
<dbReference type="PANTHER" id="PTHR11630:SF46">
    <property type="entry name" value="DNA REPLICATION LICENSING FACTOR MCM3-RELATED"/>
    <property type="match status" value="1"/>
</dbReference>
<evidence type="ECO:0000256" key="10">
    <source>
        <dbReference type="ARBA" id="ARBA00023125"/>
    </source>
</evidence>
<evidence type="ECO:0000313" key="17">
    <source>
        <dbReference type="EMBL" id="CAD7458079.1"/>
    </source>
</evidence>
<dbReference type="Pfam" id="PF17855">
    <property type="entry name" value="MCM_lid"/>
    <property type="match status" value="1"/>
</dbReference>
<dbReference type="Pfam" id="PF17207">
    <property type="entry name" value="MCM_OB"/>
    <property type="match status" value="1"/>
</dbReference>
<dbReference type="InterPro" id="IPR041562">
    <property type="entry name" value="MCM_lid"/>
</dbReference>
<dbReference type="PANTHER" id="PTHR11630">
    <property type="entry name" value="DNA REPLICATION LICENSING FACTOR MCM FAMILY MEMBER"/>
    <property type="match status" value="1"/>
</dbReference>
<keyword evidence="7 14" id="KW-0378">Hydrolase</keyword>
<dbReference type="Pfam" id="PF00493">
    <property type="entry name" value="MCM"/>
    <property type="match status" value="1"/>
</dbReference>
<gene>
    <name evidence="17" type="ORF">TTEB3V08_LOCUS6065</name>
</gene>
<dbReference type="Gene3D" id="3.30.1640.10">
    <property type="entry name" value="mini-chromosome maintenance (MCM) complex, chain A, domain 1"/>
    <property type="match status" value="1"/>
</dbReference>
<feature type="domain" description="MCM C-terminal AAA(+) ATPase" evidence="16">
    <location>
        <begin position="294"/>
        <end position="500"/>
    </location>
</feature>
<keyword evidence="6 13" id="KW-0547">Nucleotide-binding</keyword>
<evidence type="ECO:0000256" key="8">
    <source>
        <dbReference type="ARBA" id="ARBA00022806"/>
    </source>
</evidence>
<keyword evidence="10 13" id="KW-0238">DNA-binding</keyword>
<comment type="similarity">
    <text evidence="3 13">Belongs to the MCM family.</text>
</comment>
<dbReference type="GO" id="GO:0000727">
    <property type="term" value="P:double-strand break repair via break-induced replication"/>
    <property type="evidence" value="ECO:0007669"/>
    <property type="project" value="TreeGrafter"/>
</dbReference>
<dbReference type="CDD" id="cd17754">
    <property type="entry name" value="MCM3"/>
    <property type="match status" value="1"/>
</dbReference>
<dbReference type="Gene3D" id="2.20.28.10">
    <property type="match status" value="1"/>
</dbReference>
<evidence type="ECO:0000256" key="12">
    <source>
        <dbReference type="ARBA" id="ARBA00023306"/>
    </source>
</evidence>
<dbReference type="InterPro" id="IPR027925">
    <property type="entry name" value="MCM_N"/>
</dbReference>
<comment type="catalytic activity">
    <reaction evidence="14">
        <text>ATP + H2O = ADP + phosphate + H(+)</text>
        <dbReference type="Rhea" id="RHEA:13065"/>
        <dbReference type="ChEBI" id="CHEBI:15377"/>
        <dbReference type="ChEBI" id="CHEBI:15378"/>
        <dbReference type="ChEBI" id="CHEBI:30616"/>
        <dbReference type="ChEBI" id="CHEBI:43474"/>
        <dbReference type="ChEBI" id="CHEBI:456216"/>
        <dbReference type="EC" id="3.6.4.12"/>
    </reaction>
</comment>
<dbReference type="SMART" id="SM00350">
    <property type="entry name" value="MCM"/>
    <property type="match status" value="1"/>
</dbReference>
<evidence type="ECO:0000256" key="2">
    <source>
        <dbReference type="ARBA" id="ARBA00004286"/>
    </source>
</evidence>
<dbReference type="EC" id="3.6.4.12" evidence="14"/>
<dbReference type="GO" id="GO:0042555">
    <property type="term" value="C:MCM complex"/>
    <property type="evidence" value="ECO:0007669"/>
    <property type="project" value="UniProtKB-UniRule"/>
</dbReference>
<dbReference type="InterPro" id="IPR031327">
    <property type="entry name" value="MCM"/>
</dbReference>
<name>A0A7R9NVR7_9NEOP</name>
<dbReference type="InterPro" id="IPR027417">
    <property type="entry name" value="P-loop_NTPase"/>
</dbReference>
<organism evidence="17">
    <name type="scientific">Timema tahoe</name>
    <dbReference type="NCBI Taxonomy" id="61484"/>
    <lineage>
        <taxon>Eukaryota</taxon>
        <taxon>Metazoa</taxon>
        <taxon>Ecdysozoa</taxon>
        <taxon>Arthropoda</taxon>
        <taxon>Hexapoda</taxon>
        <taxon>Insecta</taxon>
        <taxon>Pterygota</taxon>
        <taxon>Neoptera</taxon>
        <taxon>Polyneoptera</taxon>
        <taxon>Phasmatodea</taxon>
        <taxon>Timematodea</taxon>
        <taxon>Timematoidea</taxon>
        <taxon>Timematidae</taxon>
        <taxon>Timema</taxon>
    </lineage>
</organism>
<dbReference type="PROSITE" id="PS50051">
    <property type="entry name" value="MCM_2"/>
    <property type="match status" value="1"/>
</dbReference>
<dbReference type="PRINTS" id="PR01657">
    <property type="entry name" value="MCMFAMILY"/>
</dbReference>
<dbReference type="GO" id="GO:1902975">
    <property type="term" value="P:mitotic DNA replication initiation"/>
    <property type="evidence" value="ECO:0007669"/>
    <property type="project" value="TreeGrafter"/>
</dbReference>
<dbReference type="Gene3D" id="3.40.50.300">
    <property type="entry name" value="P-loop containing nucleotide triphosphate hydrolases"/>
    <property type="match status" value="1"/>
</dbReference>
<keyword evidence="12" id="KW-0131">Cell cycle</keyword>
<dbReference type="InterPro" id="IPR001208">
    <property type="entry name" value="MCM_dom"/>
</dbReference>
<dbReference type="Gene3D" id="2.40.50.140">
    <property type="entry name" value="Nucleic acid-binding proteins"/>
    <property type="match status" value="1"/>
</dbReference>
<dbReference type="GO" id="GO:0003697">
    <property type="term" value="F:single-stranded DNA binding"/>
    <property type="evidence" value="ECO:0007669"/>
    <property type="project" value="TreeGrafter"/>
</dbReference>
<feature type="compositionally biased region" description="Basic and acidic residues" evidence="15">
    <location>
        <begin position="698"/>
        <end position="714"/>
    </location>
</feature>
<dbReference type="GO" id="GO:0017116">
    <property type="term" value="F:single-stranded DNA helicase activity"/>
    <property type="evidence" value="ECO:0007669"/>
    <property type="project" value="TreeGrafter"/>
</dbReference>
<dbReference type="InterPro" id="IPR003593">
    <property type="entry name" value="AAA+_ATPase"/>
</dbReference>
<evidence type="ECO:0000256" key="4">
    <source>
        <dbReference type="ARBA" id="ARBA00022454"/>
    </source>
</evidence>
<dbReference type="GO" id="GO:0006271">
    <property type="term" value="P:DNA strand elongation involved in DNA replication"/>
    <property type="evidence" value="ECO:0007669"/>
    <property type="project" value="TreeGrafter"/>
</dbReference>
<comment type="function">
    <text evidence="14">Acts as component of the MCM2-7 complex (MCM complex) which is the replicative helicase essential for 'once per cell cycle' DNA replication initiation and elongation in eukaryotic cells. The active ATPase sites in the MCM2-7 ring are formed through the interaction surfaces of two neighboring subunits such that a critical structure of a conserved arginine finger motif is provided in trans relative to the ATP-binding site of the Walker A box of the adjacent subunit. The six ATPase active sites, however, are likely to contribute differentially to the complex helicase activity.</text>
</comment>
<evidence type="ECO:0000256" key="1">
    <source>
        <dbReference type="ARBA" id="ARBA00004123"/>
    </source>
</evidence>
<dbReference type="GO" id="GO:0005524">
    <property type="term" value="F:ATP binding"/>
    <property type="evidence" value="ECO:0007669"/>
    <property type="project" value="UniProtKB-UniRule"/>
</dbReference>
<feature type="compositionally biased region" description="Acidic residues" evidence="15">
    <location>
        <begin position="715"/>
        <end position="728"/>
    </location>
</feature>
<dbReference type="InterPro" id="IPR033762">
    <property type="entry name" value="MCM_OB"/>
</dbReference>
<reference evidence="17" key="1">
    <citation type="submission" date="2020-11" db="EMBL/GenBank/DDBJ databases">
        <authorList>
            <person name="Tran Van P."/>
        </authorList>
    </citation>
    <scope>NUCLEOTIDE SEQUENCE</scope>
</reference>
<keyword evidence="11 14" id="KW-0539">Nucleus</keyword>
<evidence type="ECO:0000256" key="9">
    <source>
        <dbReference type="ARBA" id="ARBA00022840"/>
    </source>
</evidence>